<accession>A0AAU8B5N4</accession>
<keyword evidence="1" id="KW-1133">Transmembrane helix</keyword>
<sequence length="101" mass="11770">MVKIILGWFGKNFGIIFKWLFDAGVLKFILFGLIYLAFQEIVPLLIDIFIGDKFNEIKSLLGQIPENVAYFLKMFRVDFAFKVVLSAYLTRFMIRRIPVIG</sequence>
<name>A0AAU8B5N4_9VIRU</name>
<proteinExistence type="predicted"/>
<keyword evidence="1" id="KW-0812">Transmembrane</keyword>
<dbReference type="InterPro" id="IPR019670">
    <property type="entry name" value="DUF2523"/>
</dbReference>
<evidence type="ECO:0008006" key="3">
    <source>
        <dbReference type="Google" id="ProtNLM"/>
    </source>
</evidence>
<evidence type="ECO:0000313" key="2">
    <source>
        <dbReference type="EMBL" id="XCD06577.1"/>
    </source>
</evidence>
<dbReference type="Pfam" id="PF10734">
    <property type="entry name" value="DUF2523"/>
    <property type="match status" value="1"/>
</dbReference>
<feature type="transmembrane region" description="Helical" evidence="1">
    <location>
        <begin position="28"/>
        <end position="50"/>
    </location>
</feature>
<dbReference type="EMBL" id="PP511688">
    <property type="protein sequence ID" value="XCD06577.1"/>
    <property type="molecule type" value="Genomic_DNA"/>
</dbReference>
<evidence type="ECO:0000256" key="1">
    <source>
        <dbReference type="SAM" id="Phobius"/>
    </source>
</evidence>
<reference evidence="2" key="1">
    <citation type="submission" date="2024-03" db="EMBL/GenBank/DDBJ databases">
        <title>Diverse circular DNA viruses in blood, oral, and fecal samples of captive lemurs.</title>
        <authorList>
            <person name="Paietta E.N."/>
            <person name="Kraberger S."/>
            <person name="Lund M.C."/>
            <person name="Custer J.M."/>
            <person name="Vargas K.M."/>
            <person name="Ehmke E.E."/>
            <person name="Yoder A.D."/>
            <person name="Varsani A."/>
        </authorList>
    </citation>
    <scope>NUCLEOTIDE SEQUENCE</scope>
    <source>
        <strain evidence="2">Duke_25SF_59</strain>
    </source>
</reference>
<organism evidence="2">
    <name type="scientific">Dulem virus 53</name>
    <dbReference type="NCBI Taxonomy" id="3145764"/>
    <lineage>
        <taxon>Viruses</taxon>
        <taxon>Monodnaviria</taxon>
        <taxon>Loebvirae</taxon>
        <taxon>Hofneiviricota</taxon>
        <taxon>Faserviricetes</taxon>
        <taxon>Tubulavirales</taxon>
        <taxon>Inoviridae</taxon>
        <taxon>Inovirus</taxon>
    </lineage>
</organism>
<keyword evidence="1" id="KW-0472">Membrane</keyword>
<protein>
    <recommendedName>
        <fullName evidence="3">DUF2523 domain-containing protein</fullName>
    </recommendedName>
</protein>